<evidence type="ECO:0000313" key="4">
    <source>
        <dbReference type="EMBL" id="GEB54646.1"/>
    </source>
</evidence>
<dbReference type="RefSeq" id="WP_141292443.1">
    <property type="nucleotide sequence ID" value="NZ_BJMN01000002.1"/>
</dbReference>
<dbReference type="Pfam" id="PF00497">
    <property type="entry name" value="SBP_bac_3"/>
    <property type="match status" value="1"/>
</dbReference>
<dbReference type="EMBL" id="BJMN01000002">
    <property type="protein sequence ID" value="GEB54646.1"/>
    <property type="molecule type" value="Genomic_DNA"/>
</dbReference>
<proteinExistence type="predicted"/>
<protein>
    <submittedName>
        <fullName evidence="4">Ectoine/hydroxyectoine ABC transporter substrate-binding protein EhuB</fullName>
    </submittedName>
</protein>
<reference evidence="4 5" key="1">
    <citation type="submission" date="2019-06" db="EMBL/GenBank/DDBJ databases">
        <title>Whole genome shotgun sequence of Streptomyces gardneri NBRC 12865.</title>
        <authorList>
            <person name="Hosoyama A."/>
            <person name="Uohara A."/>
            <person name="Ohji S."/>
            <person name="Ichikawa N."/>
        </authorList>
    </citation>
    <scope>NUCLEOTIDE SEQUENCE [LARGE SCALE GENOMIC DNA]</scope>
    <source>
        <strain evidence="4 5">NBRC 12865</strain>
    </source>
</reference>
<gene>
    <name evidence="4" type="primary">ehuB</name>
    <name evidence="4" type="ORF">SGA01_02510</name>
</gene>
<feature type="signal peptide" evidence="2">
    <location>
        <begin position="1"/>
        <end position="30"/>
    </location>
</feature>
<dbReference type="AlphaFoldDB" id="A0A4Y3RA99"/>
<dbReference type="PANTHER" id="PTHR35936">
    <property type="entry name" value="MEMBRANE-BOUND LYTIC MUREIN TRANSGLYCOSYLASE F"/>
    <property type="match status" value="1"/>
</dbReference>
<name>A0A4Y3RA99_9ACTN</name>
<dbReference type="Gene3D" id="3.40.190.10">
    <property type="entry name" value="Periplasmic binding protein-like II"/>
    <property type="match status" value="2"/>
</dbReference>
<dbReference type="PANTHER" id="PTHR35936:SF17">
    <property type="entry name" value="ARGININE-BINDING EXTRACELLULAR PROTEIN ARTP"/>
    <property type="match status" value="1"/>
</dbReference>
<organism evidence="4 5">
    <name type="scientific">Streptomyces gardneri</name>
    <dbReference type="NCBI Taxonomy" id="66892"/>
    <lineage>
        <taxon>Bacteria</taxon>
        <taxon>Bacillati</taxon>
        <taxon>Actinomycetota</taxon>
        <taxon>Actinomycetes</taxon>
        <taxon>Kitasatosporales</taxon>
        <taxon>Streptomycetaceae</taxon>
        <taxon>Streptomyces</taxon>
    </lineage>
</organism>
<feature type="chain" id="PRO_5038940706" evidence="2">
    <location>
        <begin position="31"/>
        <end position="305"/>
    </location>
</feature>
<dbReference type="GO" id="GO:0033294">
    <property type="term" value="F:ectoine binding"/>
    <property type="evidence" value="ECO:0007669"/>
    <property type="project" value="InterPro"/>
</dbReference>
<dbReference type="PROSITE" id="PS51318">
    <property type="entry name" value="TAT"/>
    <property type="match status" value="1"/>
</dbReference>
<dbReference type="InterPro" id="IPR006311">
    <property type="entry name" value="TAT_signal"/>
</dbReference>
<dbReference type="SMART" id="SM00062">
    <property type="entry name" value="PBPb"/>
    <property type="match status" value="1"/>
</dbReference>
<evidence type="ECO:0000259" key="3">
    <source>
        <dbReference type="SMART" id="SM00062"/>
    </source>
</evidence>
<evidence type="ECO:0000313" key="5">
    <source>
        <dbReference type="Proteomes" id="UP000315226"/>
    </source>
</evidence>
<evidence type="ECO:0000256" key="2">
    <source>
        <dbReference type="SAM" id="SignalP"/>
    </source>
</evidence>
<dbReference type="SUPFAM" id="SSF53850">
    <property type="entry name" value="Periplasmic binding protein-like II"/>
    <property type="match status" value="1"/>
</dbReference>
<sequence>MTGPAPLDRRRFLGRTALLGGLALTPGLLAACTRTQVGTGAPEDDGALLARLRKQGFVRVGFAGEAPYGFQDGAELAGEAPTLHREIFTALGVRELRPTLAEFGALIPGLLADRFDVVSAGMSITPERCAKVIFSEPEFVSPTALMVRAGNPKGLDDLASCAAKGATVGVLTAAVEASFAKAAGVPEGSVKTLAKQQDGLDALLAGRIDAFALTAISLRWLARTNRGASVEVAEPFVPVVDGVRQLGAGGAVFRPGATGLRDAFDTELRKITGSPDRFVELIGHYGFTTREVPPRSLRTADLCTG</sequence>
<keyword evidence="1 2" id="KW-0732">Signal</keyword>
<dbReference type="Proteomes" id="UP000315226">
    <property type="component" value="Unassembled WGS sequence"/>
</dbReference>
<feature type="domain" description="Solute-binding protein family 3/N-terminal" evidence="3">
    <location>
        <begin position="57"/>
        <end position="289"/>
    </location>
</feature>
<dbReference type="OrthoDB" id="9768183at2"/>
<dbReference type="InterPro" id="IPR001638">
    <property type="entry name" value="Solute-binding_3/MltF_N"/>
</dbReference>
<evidence type="ECO:0000256" key="1">
    <source>
        <dbReference type="ARBA" id="ARBA00022729"/>
    </source>
</evidence>
<comment type="caution">
    <text evidence="4">The sequence shown here is derived from an EMBL/GenBank/DDBJ whole genome shotgun (WGS) entry which is preliminary data.</text>
</comment>
<dbReference type="InterPro" id="IPR014337">
    <property type="entry name" value="Ectoine_EhuB"/>
</dbReference>
<dbReference type="NCBIfam" id="TIGR02995">
    <property type="entry name" value="ectoine_ehuB"/>
    <property type="match status" value="1"/>
</dbReference>
<keyword evidence="5" id="KW-1185">Reference proteome</keyword>
<dbReference type="GO" id="GO:0051470">
    <property type="term" value="P:ectoine transmembrane transport"/>
    <property type="evidence" value="ECO:0007669"/>
    <property type="project" value="InterPro"/>
</dbReference>
<accession>A0A4Y3RA99</accession>